<dbReference type="GO" id="GO:0046872">
    <property type="term" value="F:metal ion binding"/>
    <property type="evidence" value="ECO:0007669"/>
    <property type="project" value="InterPro"/>
</dbReference>
<evidence type="ECO:0000313" key="7">
    <source>
        <dbReference type="Proteomes" id="UP000199341"/>
    </source>
</evidence>
<accession>A0A1G9YJ23</accession>
<evidence type="ECO:0000313" key="6">
    <source>
        <dbReference type="EMBL" id="SDN08912.1"/>
    </source>
</evidence>
<dbReference type="Gene3D" id="3.30.470.20">
    <property type="entry name" value="ATP-grasp fold, B domain"/>
    <property type="match status" value="1"/>
</dbReference>
<proteinExistence type="predicted"/>
<feature type="domain" description="ATP-grasp" evidence="5">
    <location>
        <begin position="108"/>
        <end position="304"/>
    </location>
</feature>
<dbReference type="STRING" id="310781.SAMN05216259_102580"/>
<sequence length="399" mass="42059">MASAQVMRMLRENPDGVGVRVYGTNVDRDAPALSACDVAEVEPRYVGDREYAQFALDFCRRHAIDVMIPPRRLPALAGHADAFAAVGTRLMCSPPAAIDVLTSKSRTYEAAREAGVPVPPWRLAADAQGFRDAVAEVAATGERVCFKPAGEFSAFGFRVIEDGPLRLKDLLVAPAPVASAAAVADALQQAADEGQKVPEFLVMPYLEGPEVSVDCLSAPGGDMIVGIARAKHGRYRHLLDDPSLVAIARRLVGHFGLAYLTNVQLRFLQGRPVLLEANPRPSAGIFQTAFTGLNLPWAAVRLLLTGDTGPLPAPRLGGRVAVTEVVVDVDGPHGDSPFGPARQPAAAAHAESAVLALAEPPAELVPGERVPAELLATERVATELVPNGLLAEEPRAAAG</sequence>
<dbReference type="EMBL" id="FNIE01000002">
    <property type="protein sequence ID" value="SDN08912.1"/>
    <property type="molecule type" value="Genomic_DNA"/>
</dbReference>
<evidence type="ECO:0000259" key="5">
    <source>
        <dbReference type="PROSITE" id="PS50975"/>
    </source>
</evidence>
<dbReference type="Pfam" id="PF21360">
    <property type="entry name" value="PylC-like_N"/>
    <property type="match status" value="1"/>
</dbReference>
<dbReference type="AlphaFoldDB" id="A0A1G9YJ23"/>
<dbReference type="Gene3D" id="3.40.50.20">
    <property type="match status" value="1"/>
</dbReference>
<organism evidence="6 7">
    <name type="scientific">Actinacidiphila guanduensis</name>
    <dbReference type="NCBI Taxonomy" id="310781"/>
    <lineage>
        <taxon>Bacteria</taxon>
        <taxon>Bacillati</taxon>
        <taxon>Actinomycetota</taxon>
        <taxon>Actinomycetes</taxon>
        <taxon>Kitasatosporales</taxon>
        <taxon>Streptomycetaceae</taxon>
        <taxon>Actinacidiphila</taxon>
    </lineage>
</organism>
<dbReference type="InterPro" id="IPR011761">
    <property type="entry name" value="ATP-grasp"/>
</dbReference>
<evidence type="ECO:0000256" key="2">
    <source>
        <dbReference type="ARBA" id="ARBA00022741"/>
    </source>
</evidence>
<keyword evidence="1" id="KW-0436">Ligase</keyword>
<reference evidence="6 7" key="1">
    <citation type="submission" date="2016-10" db="EMBL/GenBank/DDBJ databases">
        <authorList>
            <person name="de Groot N.N."/>
        </authorList>
    </citation>
    <scope>NUCLEOTIDE SEQUENCE [LARGE SCALE GENOMIC DNA]</scope>
    <source>
        <strain evidence="6 7">CGMCC 4.2022</strain>
    </source>
</reference>
<dbReference type="PANTHER" id="PTHR43585">
    <property type="entry name" value="FUMIPYRROLE BIOSYNTHESIS PROTEIN C"/>
    <property type="match status" value="1"/>
</dbReference>
<gene>
    <name evidence="6" type="ORF">SAMN05216259_102580</name>
</gene>
<dbReference type="GO" id="GO:0005524">
    <property type="term" value="F:ATP binding"/>
    <property type="evidence" value="ECO:0007669"/>
    <property type="project" value="UniProtKB-UniRule"/>
</dbReference>
<keyword evidence="7" id="KW-1185">Reference proteome</keyword>
<name>A0A1G9YJ23_9ACTN</name>
<dbReference type="PANTHER" id="PTHR43585:SF2">
    <property type="entry name" value="ATP-GRASP ENZYME FSQD"/>
    <property type="match status" value="1"/>
</dbReference>
<protein>
    <submittedName>
        <fullName evidence="6">ATP-grasp domain-containing protein</fullName>
    </submittedName>
</protein>
<dbReference type="GO" id="GO:0016874">
    <property type="term" value="F:ligase activity"/>
    <property type="evidence" value="ECO:0007669"/>
    <property type="project" value="UniProtKB-KW"/>
</dbReference>
<dbReference type="InterPro" id="IPR052032">
    <property type="entry name" value="ATP-dep_AA_Ligase"/>
</dbReference>
<keyword evidence="3 4" id="KW-0067">ATP-binding</keyword>
<evidence type="ECO:0000256" key="1">
    <source>
        <dbReference type="ARBA" id="ARBA00022598"/>
    </source>
</evidence>
<dbReference type="SUPFAM" id="SSF56059">
    <property type="entry name" value="Glutathione synthetase ATP-binding domain-like"/>
    <property type="match status" value="1"/>
</dbReference>
<evidence type="ECO:0000256" key="4">
    <source>
        <dbReference type="PROSITE-ProRule" id="PRU00409"/>
    </source>
</evidence>
<dbReference type="InterPro" id="IPR048764">
    <property type="entry name" value="PylC_N"/>
</dbReference>
<dbReference type="Pfam" id="PF15632">
    <property type="entry name" value="ATPgrasp_Ter"/>
    <property type="match status" value="1"/>
</dbReference>
<keyword evidence="2 4" id="KW-0547">Nucleotide-binding</keyword>
<evidence type="ECO:0000256" key="3">
    <source>
        <dbReference type="ARBA" id="ARBA00022840"/>
    </source>
</evidence>
<dbReference type="Proteomes" id="UP000199341">
    <property type="component" value="Unassembled WGS sequence"/>
</dbReference>
<dbReference type="PROSITE" id="PS50975">
    <property type="entry name" value="ATP_GRASP"/>
    <property type="match status" value="1"/>
</dbReference>